<feature type="modified residue" description="4-aspartylphosphate" evidence="2">
    <location>
        <position position="952"/>
    </location>
</feature>
<dbReference type="GO" id="GO:0000155">
    <property type="term" value="F:phosphorelay sensor kinase activity"/>
    <property type="evidence" value="ECO:0007669"/>
    <property type="project" value="InterPro"/>
</dbReference>
<reference evidence="7 8" key="1">
    <citation type="journal article" date="2018" name="IMA Fungus">
        <title>IMA Genome-F 9: Draft genome sequence of Annulohypoxylon stygium, Aspergillus mulundensis, Berkeleyomyces basicola (syn. Thielaviopsis basicola), Ceratocystis smalleyi, two Cercospora beticola strains, Coleophoma cylindrospora, Fusarium fracticaudum, Phialophora cf. hyalina, and Morchella septimelata.</title>
        <authorList>
            <person name="Wingfield B.D."/>
            <person name="Bills G.F."/>
            <person name="Dong Y."/>
            <person name="Huang W."/>
            <person name="Nel W.J."/>
            <person name="Swalarsk-Parry B.S."/>
            <person name="Vaghefi N."/>
            <person name="Wilken P.M."/>
            <person name="An Z."/>
            <person name="de Beer Z.W."/>
            <person name="De Vos L."/>
            <person name="Chen L."/>
            <person name="Duong T.A."/>
            <person name="Gao Y."/>
            <person name="Hammerbacher A."/>
            <person name="Kikkert J.R."/>
            <person name="Li Y."/>
            <person name="Li H."/>
            <person name="Li K."/>
            <person name="Li Q."/>
            <person name="Liu X."/>
            <person name="Ma X."/>
            <person name="Naidoo K."/>
            <person name="Pethybridge S.J."/>
            <person name="Sun J."/>
            <person name="Steenkamp E.T."/>
            <person name="van der Nest M.A."/>
            <person name="van Wyk S."/>
            <person name="Wingfield M.J."/>
            <person name="Xiong C."/>
            <person name="Yue Q."/>
            <person name="Zhang X."/>
        </authorList>
    </citation>
    <scope>NUCLEOTIDE SEQUENCE [LARGE SCALE GENOMIC DNA]</scope>
    <source>
        <strain evidence="7 8">BP5796</strain>
    </source>
</reference>
<dbReference type="CDD" id="cd17546">
    <property type="entry name" value="REC_hyHK_CKI1_RcsC-like"/>
    <property type="match status" value="1"/>
</dbReference>
<evidence type="ECO:0000313" key="7">
    <source>
        <dbReference type="EMBL" id="RDW82996.1"/>
    </source>
</evidence>
<dbReference type="SUPFAM" id="SSF52172">
    <property type="entry name" value="CheY-like"/>
    <property type="match status" value="1"/>
</dbReference>
<evidence type="ECO:0000259" key="6">
    <source>
        <dbReference type="PROSITE" id="PS50112"/>
    </source>
</evidence>
<dbReference type="InterPro" id="IPR003594">
    <property type="entry name" value="HATPase_dom"/>
</dbReference>
<feature type="region of interest" description="Disordered" evidence="3">
    <location>
        <begin position="1"/>
        <end position="75"/>
    </location>
</feature>
<dbReference type="PROSITE" id="PS50112">
    <property type="entry name" value="PAS"/>
    <property type="match status" value="1"/>
</dbReference>
<dbReference type="InterPro" id="IPR050956">
    <property type="entry name" value="2C_system_His_kinase"/>
</dbReference>
<accession>A0A3D8S9F2</accession>
<dbReference type="SUPFAM" id="SSF55785">
    <property type="entry name" value="PYP-like sensor domain (PAS domain)"/>
    <property type="match status" value="2"/>
</dbReference>
<dbReference type="SMART" id="SM00388">
    <property type="entry name" value="HisKA"/>
    <property type="match status" value="1"/>
</dbReference>
<dbReference type="InterPro" id="IPR003661">
    <property type="entry name" value="HisK_dim/P_dom"/>
</dbReference>
<dbReference type="OrthoDB" id="60033at2759"/>
<dbReference type="PROSITE" id="PS50109">
    <property type="entry name" value="HIS_KIN"/>
    <property type="match status" value="1"/>
</dbReference>
<dbReference type="Pfam" id="PF00072">
    <property type="entry name" value="Response_reg"/>
    <property type="match status" value="1"/>
</dbReference>
<protein>
    <submittedName>
        <fullName evidence="7">Uncharacterized protein</fullName>
    </submittedName>
</protein>
<dbReference type="CDD" id="cd00130">
    <property type="entry name" value="PAS"/>
    <property type="match status" value="2"/>
</dbReference>
<dbReference type="Proteomes" id="UP000256328">
    <property type="component" value="Unassembled WGS sequence"/>
</dbReference>
<dbReference type="PRINTS" id="PR00344">
    <property type="entry name" value="BCTRLSENSOR"/>
</dbReference>
<dbReference type="InterPro" id="IPR058846">
    <property type="entry name" value="PAS-like"/>
</dbReference>
<dbReference type="Gene3D" id="3.30.450.20">
    <property type="entry name" value="PAS domain"/>
    <property type="match status" value="2"/>
</dbReference>
<dbReference type="Gene3D" id="1.10.287.130">
    <property type="match status" value="1"/>
</dbReference>
<dbReference type="SMART" id="SM00091">
    <property type="entry name" value="PAS"/>
    <property type="match status" value="2"/>
</dbReference>
<keyword evidence="8" id="KW-1185">Reference proteome</keyword>
<evidence type="ECO:0000256" key="1">
    <source>
        <dbReference type="ARBA" id="ARBA00022553"/>
    </source>
</evidence>
<evidence type="ECO:0000259" key="5">
    <source>
        <dbReference type="PROSITE" id="PS50110"/>
    </source>
</evidence>
<dbReference type="Gene3D" id="3.40.50.2300">
    <property type="match status" value="1"/>
</dbReference>
<dbReference type="InterPro" id="IPR005467">
    <property type="entry name" value="His_kinase_dom"/>
</dbReference>
<feature type="compositionally biased region" description="Low complexity" evidence="3">
    <location>
        <begin position="53"/>
        <end position="67"/>
    </location>
</feature>
<dbReference type="EMBL" id="PDLN01000006">
    <property type="protein sequence ID" value="RDW82996.1"/>
    <property type="molecule type" value="Genomic_DNA"/>
</dbReference>
<dbReference type="InterPro" id="IPR011006">
    <property type="entry name" value="CheY-like_superfamily"/>
</dbReference>
<dbReference type="SMART" id="SM00448">
    <property type="entry name" value="REC"/>
    <property type="match status" value="1"/>
</dbReference>
<feature type="region of interest" description="Disordered" evidence="3">
    <location>
        <begin position="194"/>
        <end position="220"/>
    </location>
</feature>
<dbReference type="Pfam" id="PF02518">
    <property type="entry name" value="HATPase_c"/>
    <property type="match status" value="1"/>
</dbReference>
<dbReference type="SUPFAM" id="SSF47384">
    <property type="entry name" value="Homodimeric domain of signal transducing histidine kinase"/>
    <property type="match status" value="1"/>
</dbReference>
<dbReference type="CDD" id="cd00082">
    <property type="entry name" value="HisKA"/>
    <property type="match status" value="1"/>
</dbReference>
<dbReference type="InterPro" id="IPR036890">
    <property type="entry name" value="HATPase_C_sf"/>
</dbReference>
<feature type="domain" description="Response regulatory" evidence="5">
    <location>
        <begin position="882"/>
        <end position="1023"/>
    </location>
</feature>
<dbReference type="InterPro" id="IPR001789">
    <property type="entry name" value="Sig_transdc_resp-reg_receiver"/>
</dbReference>
<evidence type="ECO:0000256" key="2">
    <source>
        <dbReference type="PROSITE-ProRule" id="PRU00169"/>
    </source>
</evidence>
<dbReference type="InterPro" id="IPR013767">
    <property type="entry name" value="PAS_fold"/>
</dbReference>
<dbReference type="Gene3D" id="3.30.565.10">
    <property type="entry name" value="Histidine kinase-like ATPase, C-terminal domain"/>
    <property type="match status" value="1"/>
</dbReference>
<dbReference type="Pfam" id="PF00512">
    <property type="entry name" value="HisKA"/>
    <property type="match status" value="1"/>
</dbReference>
<organism evidence="7 8">
    <name type="scientific">Coleophoma crateriformis</name>
    <dbReference type="NCBI Taxonomy" id="565419"/>
    <lineage>
        <taxon>Eukaryota</taxon>
        <taxon>Fungi</taxon>
        <taxon>Dikarya</taxon>
        <taxon>Ascomycota</taxon>
        <taxon>Pezizomycotina</taxon>
        <taxon>Leotiomycetes</taxon>
        <taxon>Helotiales</taxon>
        <taxon>Dermateaceae</taxon>
        <taxon>Coleophoma</taxon>
    </lineage>
</organism>
<dbReference type="SUPFAM" id="SSF55874">
    <property type="entry name" value="ATPase domain of HSP90 chaperone/DNA topoisomerase II/histidine kinase"/>
    <property type="match status" value="1"/>
</dbReference>
<dbReference type="GO" id="GO:0006355">
    <property type="term" value="P:regulation of DNA-templated transcription"/>
    <property type="evidence" value="ECO:0007669"/>
    <property type="project" value="InterPro"/>
</dbReference>
<dbReference type="NCBIfam" id="TIGR00229">
    <property type="entry name" value="sensory_box"/>
    <property type="match status" value="1"/>
</dbReference>
<feature type="compositionally biased region" description="Basic and acidic residues" evidence="3">
    <location>
        <begin position="18"/>
        <end position="27"/>
    </location>
</feature>
<dbReference type="InterPro" id="IPR000014">
    <property type="entry name" value="PAS"/>
</dbReference>
<gene>
    <name evidence="7" type="ORF">BP5796_04487</name>
</gene>
<evidence type="ECO:0000259" key="4">
    <source>
        <dbReference type="PROSITE" id="PS50109"/>
    </source>
</evidence>
<dbReference type="InterPro" id="IPR036097">
    <property type="entry name" value="HisK_dim/P_sf"/>
</dbReference>
<dbReference type="AlphaFoldDB" id="A0A3D8S9F2"/>
<dbReference type="Pfam" id="PF13188">
    <property type="entry name" value="PAS_8"/>
    <property type="match status" value="1"/>
</dbReference>
<dbReference type="InterPro" id="IPR035965">
    <property type="entry name" value="PAS-like_dom_sf"/>
</dbReference>
<dbReference type="PROSITE" id="PS50110">
    <property type="entry name" value="RESPONSE_REGULATORY"/>
    <property type="match status" value="1"/>
</dbReference>
<dbReference type="Pfam" id="PF26131">
    <property type="entry name" value="PAS-like"/>
    <property type="match status" value="1"/>
</dbReference>
<keyword evidence="1 2" id="KW-0597">Phosphoprotein</keyword>
<feature type="domain" description="PAS" evidence="6">
    <location>
        <begin position="396"/>
        <end position="474"/>
    </location>
</feature>
<evidence type="ECO:0000256" key="3">
    <source>
        <dbReference type="SAM" id="MobiDB-lite"/>
    </source>
</evidence>
<dbReference type="PANTHER" id="PTHR43719:SF30">
    <property type="entry name" value="TWO-COMPONENT SYSTEM RESPONSE REGULATOR"/>
    <property type="match status" value="1"/>
</dbReference>
<evidence type="ECO:0000313" key="8">
    <source>
        <dbReference type="Proteomes" id="UP000256328"/>
    </source>
</evidence>
<dbReference type="SMART" id="SM00387">
    <property type="entry name" value="HATPase_c"/>
    <property type="match status" value="1"/>
</dbReference>
<comment type="caution">
    <text evidence="7">The sequence shown here is derived from an EMBL/GenBank/DDBJ whole genome shotgun (WGS) entry which is preliminary data.</text>
</comment>
<sequence>MDDEADLDQPPSKRVRRSGVEHDRESSSSESHGPPDLSSEETDETRRRLTFYEPLPSLPEQPQSSNSHGQYFTPPESLQDIGITELLDQDCRPTFVLDLQSESIRGQLNLVFCNRSLRFFDDLRNAILPTQNASSWAPPDEAATMSFRKWAMSIIHPDEFDGYLPGHTFHGLYWTCATLRSRWRIVSASHVPNRGQAQVTPRSARPRGDSAPKSLAPPMVPVDLGNPSKHAMLSDKEFWAQIAASEAKFKVLTELNPVGMYYLTPAGNIVYANDMWYQITGHPRGLEGEMSFMNVISELDHDKITEEWQILITEKGRRVFPLRLRDPFIDPNNGAKRQKWILASCDQEFEEDGVTLKSIMGCITDISREKHAEADALERASLSDELAQRTEEAARHQKNFQQMAELAPSGMFTFNAEGTITWANSQWYEMTGDARALEEHYPMSFLNFVHQDDHKSFQSQWEKLTVLKQEVRLEMRFNKPWVRIGEENEQIEETTWILLLALPQLDEKGELTSVFGCTTDISYFKWAEAVQFQHRLEAEESRRQQESFIDMTSHEMRNPLSAILQCADGIVDSLIEYKGDQADGQSLTQEIIDSNLDAAQTIVLCAQHQKRIIDDVLTLSKLNSTVLHISPIQVHVESTVRRTLKMFEGEVNAHQIKMKFNVEPSYLENKVDWVLCDPVRLTQIFINLLTNAIKFTRSEERREIAVSIGSSTTKPPKGFRPCVKWFPTKDCHAIRDLTLEPEWGDGDPIYLYFAVRDTGRGLSEDEMNRLFQRFTQASPNTHVQYGGSGLGLFISRELTELQGGEIGVASDHGAGSTFAFYIKARKSDPQPQIESSSRTFAKDDSPTPWTKLTDLTIAPTSAHRKLSMDKHMHSSRKRHDYHVLLVEDNLIIQKVTSNQLRSSGCTVHVAGHGEDALSFLQSTALWNHELSSTDGNTVESTPGLRLDVVLMDLEMPVLDGLAATKRIRALEADGEMKGHVPIIAVTANTRGAQMDQALAAGMDDIVPKPFQISELMNMIARLLDPR</sequence>
<dbReference type="PANTHER" id="PTHR43719">
    <property type="entry name" value="TWO-COMPONENT HISTIDINE KINASE"/>
    <property type="match status" value="1"/>
</dbReference>
<dbReference type="Pfam" id="PF00989">
    <property type="entry name" value="PAS"/>
    <property type="match status" value="1"/>
</dbReference>
<dbReference type="InterPro" id="IPR004358">
    <property type="entry name" value="Sig_transdc_His_kin-like_C"/>
</dbReference>
<feature type="domain" description="Histidine kinase" evidence="4">
    <location>
        <begin position="551"/>
        <end position="826"/>
    </location>
</feature>
<proteinExistence type="predicted"/>
<name>A0A3D8S9F2_9HELO</name>